<name>A0A3L5TUB0_MYTGA</name>
<keyword evidence="2" id="KW-0472">Membrane</keyword>
<evidence type="ECO:0000313" key="4">
    <source>
        <dbReference type="Proteomes" id="UP000266721"/>
    </source>
</evidence>
<keyword evidence="2" id="KW-1133">Transmembrane helix</keyword>
<keyword evidence="4" id="KW-1185">Reference proteome</keyword>
<dbReference type="Proteomes" id="UP000266721">
    <property type="component" value="Unassembled WGS sequence"/>
</dbReference>
<sequence length="444" mass="49985">MSRNGSSNYWKAGIAIDDIYLTERTCEGLIIHEEICVDLNKDASTKTYCPKGYLDFTNTGLFFDPERNECSEQYRRARARLIQECKDEDDESQTCSLDLSPGISAKPKCFQLHEFRIRHTCERTKIDTTKAQYTTTILSDITNEDIIAAKKSTTVSLDIISIEDSGAVTIKGVPLPTHVNDSNDSEIGFVAGLVVAGLLLICLVILIVYLVIRHLNRHDRRGSNEKVRNELRENDYIGCQDIALSQTAGRSKQNVDMYGQRSSTNTTNDTQINNVQYTCSNLGTHKEVQSPLYTVRRDDTLADNQMSNGDEYAMVGPISETSFSKTIKSRTGTSNSVQLSKPTVTGLNRTQLSKTSTGYEFAKPVLDTENKLDDEDQYALSEEGVYDHSGNNRHKELEDNIYNHAVDNIYDSGTHKRNEDDKEDTYDHFFGQKTEDDYDITTTT</sequence>
<gene>
    <name evidence="3" type="ORF">AM593_04612</name>
</gene>
<feature type="transmembrane region" description="Helical" evidence="2">
    <location>
        <begin position="187"/>
        <end position="212"/>
    </location>
</feature>
<protein>
    <submittedName>
        <fullName evidence="3">Uncharacterized protein</fullName>
    </submittedName>
</protein>
<comment type="caution">
    <text evidence="3">The sequence shown here is derived from an EMBL/GenBank/DDBJ whole genome shotgun (WGS) entry which is preliminary data.</text>
</comment>
<keyword evidence="2" id="KW-0812">Transmembrane</keyword>
<organism evidence="3 4">
    <name type="scientific">Mytilus galloprovincialis</name>
    <name type="common">Mediterranean mussel</name>
    <dbReference type="NCBI Taxonomy" id="29158"/>
    <lineage>
        <taxon>Eukaryota</taxon>
        <taxon>Metazoa</taxon>
        <taxon>Spiralia</taxon>
        <taxon>Lophotrochozoa</taxon>
        <taxon>Mollusca</taxon>
        <taxon>Bivalvia</taxon>
        <taxon>Autobranchia</taxon>
        <taxon>Pteriomorphia</taxon>
        <taxon>Mytilida</taxon>
        <taxon>Mytiloidea</taxon>
        <taxon>Mytilidae</taxon>
        <taxon>Mytilinae</taxon>
        <taxon>Mytilus</taxon>
    </lineage>
</organism>
<proteinExistence type="predicted"/>
<evidence type="ECO:0000256" key="1">
    <source>
        <dbReference type="SAM" id="MobiDB-lite"/>
    </source>
</evidence>
<feature type="region of interest" description="Disordered" evidence="1">
    <location>
        <begin position="248"/>
        <end position="269"/>
    </location>
</feature>
<dbReference type="AlphaFoldDB" id="A0A3L5TUB0"/>
<reference evidence="3 4" key="1">
    <citation type="journal article" date="2016" name="PLoS ONE">
        <title>A First Insight into the Genome of the Filter-Feeder Mussel Mytilus galloprovincialis.</title>
        <authorList>
            <person name="Murgarella M."/>
            <person name="Puiu D."/>
            <person name="Novoa B."/>
            <person name="Figueras A."/>
            <person name="Posada D."/>
            <person name="Canchaya C."/>
        </authorList>
    </citation>
    <scope>NUCLEOTIDE SEQUENCE [LARGE SCALE GENOMIC DNA]</scope>
    <source>
        <tissue evidence="3">Muscle</tissue>
    </source>
</reference>
<accession>A0A3L5TUB0</accession>
<feature type="non-terminal residue" evidence="3">
    <location>
        <position position="1"/>
    </location>
</feature>
<evidence type="ECO:0000313" key="3">
    <source>
        <dbReference type="EMBL" id="OPL33523.1"/>
    </source>
</evidence>
<evidence type="ECO:0000256" key="2">
    <source>
        <dbReference type="SAM" id="Phobius"/>
    </source>
</evidence>
<dbReference type="EMBL" id="KV582570">
    <property type="protein sequence ID" value="OPL33523.1"/>
    <property type="molecule type" value="Genomic_DNA"/>
</dbReference>